<feature type="transmembrane region" description="Helical" evidence="12">
    <location>
        <begin position="284"/>
        <end position="308"/>
    </location>
</feature>
<evidence type="ECO:0000256" key="3">
    <source>
        <dbReference type="ARBA" id="ARBA00022461"/>
    </source>
</evidence>
<keyword evidence="7 11" id="KW-0406">Ion transport</keyword>
<keyword evidence="14" id="KW-1185">Reference proteome</keyword>
<dbReference type="Proteomes" id="UP000276133">
    <property type="component" value="Unassembled WGS sequence"/>
</dbReference>
<comment type="subcellular location">
    <subcellularLocation>
        <location evidence="1">Membrane</location>
        <topology evidence="1">Multi-pass membrane protein</topology>
    </subcellularLocation>
</comment>
<keyword evidence="9 11" id="KW-0739">Sodium transport</keyword>
<evidence type="ECO:0000256" key="1">
    <source>
        <dbReference type="ARBA" id="ARBA00004141"/>
    </source>
</evidence>
<keyword evidence="3 11" id="KW-0894">Sodium channel</keyword>
<evidence type="ECO:0000256" key="6">
    <source>
        <dbReference type="ARBA" id="ARBA00023053"/>
    </source>
</evidence>
<comment type="similarity">
    <text evidence="11">Belongs to the amiloride-sensitive sodium channel (TC 1.A.6) family.</text>
</comment>
<evidence type="ECO:0000313" key="14">
    <source>
        <dbReference type="Proteomes" id="UP000276133"/>
    </source>
</evidence>
<evidence type="ECO:0000256" key="4">
    <source>
        <dbReference type="ARBA" id="ARBA00022692"/>
    </source>
</evidence>
<gene>
    <name evidence="13" type="ORF">BpHYR1_002919</name>
</gene>
<evidence type="ECO:0000256" key="12">
    <source>
        <dbReference type="SAM" id="Phobius"/>
    </source>
</evidence>
<dbReference type="PANTHER" id="PTHR11690">
    <property type="entry name" value="AMILORIDE-SENSITIVE SODIUM CHANNEL-RELATED"/>
    <property type="match status" value="1"/>
</dbReference>
<organism evidence="13 14">
    <name type="scientific">Brachionus plicatilis</name>
    <name type="common">Marine rotifer</name>
    <name type="synonym">Brachionus muelleri</name>
    <dbReference type="NCBI Taxonomy" id="10195"/>
    <lineage>
        <taxon>Eukaryota</taxon>
        <taxon>Metazoa</taxon>
        <taxon>Spiralia</taxon>
        <taxon>Gnathifera</taxon>
        <taxon>Rotifera</taxon>
        <taxon>Eurotatoria</taxon>
        <taxon>Monogononta</taxon>
        <taxon>Pseudotrocha</taxon>
        <taxon>Ploima</taxon>
        <taxon>Brachionidae</taxon>
        <taxon>Brachionus</taxon>
    </lineage>
</organism>
<dbReference type="InterPro" id="IPR001873">
    <property type="entry name" value="ENaC"/>
</dbReference>
<sequence length="335" mass="38805">MFISCLYNLRPCNQSQWTWFYNSEFGNCFRFNSDQNSQEIQKTYQAGKYNGLMIELYVGIPEEQNTLSQTTGAHVYIDDNSLKPILGQGVDIAPGFGTNLVLQRIKRKQMPKPYSSCIEHLDTVDSFDSEYYRKVFKSNLTYRQEDCFLAFIQSEIYKKCKCNQVGSNIIPENNNLCDSFEEQNCALVELQRLTQSNYKKSIELLCPLECESITYRITKSINRYPSVSYGNDLVKLKQIKALFGNRTNISIDELRENILSLNIYYEYLKQTEITENRSISWDGLVGSIGGTLGLFLGISFLSFFFLNLVNFMCYNYMICPLLELSSFPHQDRMLD</sequence>
<evidence type="ECO:0000256" key="11">
    <source>
        <dbReference type="RuleBase" id="RU000679"/>
    </source>
</evidence>
<reference evidence="13 14" key="1">
    <citation type="journal article" date="2018" name="Sci. Rep.">
        <title>Genomic signatures of local adaptation to the degree of environmental predictability in rotifers.</title>
        <authorList>
            <person name="Franch-Gras L."/>
            <person name="Hahn C."/>
            <person name="Garcia-Roger E.M."/>
            <person name="Carmona M.J."/>
            <person name="Serra M."/>
            <person name="Gomez A."/>
        </authorList>
    </citation>
    <scope>NUCLEOTIDE SEQUENCE [LARGE SCALE GENOMIC DNA]</scope>
    <source>
        <strain evidence="13">HYR1</strain>
    </source>
</reference>
<proteinExistence type="inferred from homology"/>
<dbReference type="Gene3D" id="1.10.287.770">
    <property type="entry name" value="YojJ-like"/>
    <property type="match status" value="1"/>
</dbReference>
<evidence type="ECO:0000256" key="5">
    <source>
        <dbReference type="ARBA" id="ARBA00022989"/>
    </source>
</evidence>
<name>A0A3M7PVP0_BRAPC</name>
<keyword evidence="10 11" id="KW-0407">Ion channel</keyword>
<dbReference type="AlphaFoldDB" id="A0A3M7PVP0"/>
<dbReference type="EMBL" id="REGN01008673">
    <property type="protein sequence ID" value="RNA03034.1"/>
    <property type="molecule type" value="Genomic_DNA"/>
</dbReference>
<evidence type="ECO:0000256" key="8">
    <source>
        <dbReference type="ARBA" id="ARBA00023136"/>
    </source>
</evidence>
<accession>A0A3M7PVP0</accession>
<dbReference type="GO" id="GO:0015280">
    <property type="term" value="F:ligand-gated sodium channel activity"/>
    <property type="evidence" value="ECO:0007669"/>
    <property type="project" value="TreeGrafter"/>
</dbReference>
<comment type="caution">
    <text evidence="13">The sequence shown here is derived from an EMBL/GenBank/DDBJ whole genome shotgun (WGS) entry which is preliminary data.</text>
</comment>
<dbReference type="Pfam" id="PF00858">
    <property type="entry name" value="ASC"/>
    <property type="match status" value="1"/>
</dbReference>
<dbReference type="Gene3D" id="2.60.470.10">
    <property type="entry name" value="Acid-sensing ion channels like domains"/>
    <property type="match status" value="1"/>
</dbReference>
<evidence type="ECO:0000256" key="2">
    <source>
        <dbReference type="ARBA" id="ARBA00022448"/>
    </source>
</evidence>
<dbReference type="PRINTS" id="PR01078">
    <property type="entry name" value="AMINACHANNEL"/>
</dbReference>
<protein>
    <submittedName>
        <fullName evidence="13">Amiloride-sensitive sodium channel subunit alpha-like isoform X2</fullName>
    </submittedName>
</protein>
<evidence type="ECO:0000256" key="7">
    <source>
        <dbReference type="ARBA" id="ARBA00023065"/>
    </source>
</evidence>
<evidence type="ECO:0000313" key="13">
    <source>
        <dbReference type="EMBL" id="RNA03034.1"/>
    </source>
</evidence>
<keyword evidence="8 12" id="KW-0472">Membrane</keyword>
<dbReference type="PANTHER" id="PTHR11690:SF248">
    <property type="entry name" value="PICKPOCKET 17, ISOFORM A"/>
    <property type="match status" value="1"/>
</dbReference>
<evidence type="ECO:0000256" key="9">
    <source>
        <dbReference type="ARBA" id="ARBA00023201"/>
    </source>
</evidence>
<keyword evidence="5 12" id="KW-1133">Transmembrane helix</keyword>
<keyword evidence="2 11" id="KW-0813">Transport</keyword>
<dbReference type="OrthoDB" id="5874059at2759"/>
<keyword evidence="4 11" id="KW-0812">Transmembrane</keyword>
<evidence type="ECO:0000256" key="10">
    <source>
        <dbReference type="ARBA" id="ARBA00023303"/>
    </source>
</evidence>
<dbReference type="GO" id="GO:0005886">
    <property type="term" value="C:plasma membrane"/>
    <property type="evidence" value="ECO:0007669"/>
    <property type="project" value="TreeGrafter"/>
</dbReference>
<keyword evidence="6" id="KW-0915">Sodium</keyword>